<keyword evidence="4 7" id="KW-0732">Signal</keyword>
<dbReference type="SUPFAM" id="SSF53850">
    <property type="entry name" value="Periplasmic binding protein-like II"/>
    <property type="match status" value="1"/>
</dbReference>
<accession>A0AAJ3MZH9</accession>
<dbReference type="Pfam" id="PF13531">
    <property type="entry name" value="SBP_bac_11"/>
    <property type="match status" value="1"/>
</dbReference>
<sequence length="268" mass="29447">MKKSTQISIALFIFGFGLSLAASAKVTVFAAASMTDALQQVAADYAKQNPKNEVVFSFASSSTLAKQVEEGAPADIFISASNKWMKYLSEKDLTVKESEKVLAGNKLVLIAPTKSAIEKIDIAKGEWIEALKDSYLSVGDPAHVPAGQYAEEALIKLNLWDKVKARLARAKDVRGALALVERAETPYGIVYSTDAKVSQKVKTVGIFPLESYKPVVYPMAILKGHDHSDSRDFLTYLNSEAAKNVLESYGFFREINQTKERVSFFPFC</sequence>
<dbReference type="CDD" id="cd13536">
    <property type="entry name" value="PBP2_EcModA"/>
    <property type="match status" value="1"/>
</dbReference>
<gene>
    <name evidence="8" type="ORF">BKG90_04075</name>
</gene>
<dbReference type="PANTHER" id="PTHR30632">
    <property type="entry name" value="MOLYBDATE-BINDING PERIPLASMIC PROTEIN"/>
    <property type="match status" value="1"/>
</dbReference>
<dbReference type="NCBIfam" id="NF007958">
    <property type="entry name" value="PRK10677.1"/>
    <property type="match status" value="1"/>
</dbReference>
<feature type="binding site" evidence="6">
    <location>
        <position position="191"/>
    </location>
    <ligand>
        <name>molybdate</name>
        <dbReference type="ChEBI" id="CHEBI:36264"/>
    </ligand>
</feature>
<dbReference type="PANTHER" id="PTHR30632:SF17">
    <property type="entry name" value="MOLYBDATE-BINDING PROTEIN MODA"/>
    <property type="match status" value="1"/>
</dbReference>
<dbReference type="Gene3D" id="3.40.190.10">
    <property type="entry name" value="Periplasmic binding protein-like II"/>
    <property type="match status" value="2"/>
</dbReference>
<comment type="subunit">
    <text evidence="5">The complex is composed of two ATP-binding proteins (ModC), two transmembrane proteins (ModB) and a solute-binding protein (ModA).</text>
</comment>
<feature type="binding site" evidence="6">
    <location>
        <position position="173"/>
    </location>
    <ligand>
        <name>molybdate</name>
        <dbReference type="ChEBI" id="CHEBI:36264"/>
    </ligand>
</feature>
<feature type="binding site" evidence="6">
    <location>
        <position position="61"/>
    </location>
    <ligand>
        <name>molybdate</name>
        <dbReference type="ChEBI" id="CHEBI:36264"/>
    </ligand>
</feature>
<evidence type="ECO:0000256" key="4">
    <source>
        <dbReference type="ARBA" id="ARBA00022729"/>
    </source>
</evidence>
<evidence type="ECO:0000256" key="3">
    <source>
        <dbReference type="ARBA" id="ARBA00022723"/>
    </source>
</evidence>
<dbReference type="GO" id="GO:0030973">
    <property type="term" value="F:molybdate ion binding"/>
    <property type="evidence" value="ECO:0007669"/>
    <property type="project" value="TreeGrafter"/>
</dbReference>
<dbReference type="GO" id="GO:0015689">
    <property type="term" value="P:molybdate ion transport"/>
    <property type="evidence" value="ECO:0007669"/>
    <property type="project" value="InterPro"/>
</dbReference>
<evidence type="ECO:0000256" key="6">
    <source>
        <dbReference type="PIRSR" id="PIRSR004846-1"/>
    </source>
</evidence>
<dbReference type="AlphaFoldDB" id="A0AAJ3MZH9"/>
<name>A0AAJ3MZH9_9PAST</name>
<dbReference type="InterPro" id="IPR050682">
    <property type="entry name" value="ModA/WtpA"/>
</dbReference>
<feature type="binding site" evidence="6">
    <location>
        <position position="33"/>
    </location>
    <ligand>
        <name>molybdate</name>
        <dbReference type="ChEBI" id="CHEBI:36264"/>
    </ligand>
</feature>
<keyword evidence="9" id="KW-1185">Reference proteome</keyword>
<dbReference type="RefSeq" id="WP_059365429.1">
    <property type="nucleotide sequence ID" value="NZ_BBXJ01000001.1"/>
</dbReference>
<evidence type="ECO:0000256" key="1">
    <source>
        <dbReference type="ARBA" id="ARBA00009175"/>
    </source>
</evidence>
<dbReference type="PIRSF" id="PIRSF004846">
    <property type="entry name" value="ModA"/>
    <property type="match status" value="1"/>
</dbReference>
<feature type="binding site" evidence="6">
    <location>
        <position position="146"/>
    </location>
    <ligand>
        <name>molybdate</name>
        <dbReference type="ChEBI" id="CHEBI:36264"/>
    </ligand>
</feature>
<dbReference type="InterPro" id="IPR005950">
    <property type="entry name" value="ModA"/>
</dbReference>
<keyword evidence="3 6" id="KW-0479">Metal-binding</keyword>
<dbReference type="GO" id="GO:1901359">
    <property type="term" value="F:tungstate binding"/>
    <property type="evidence" value="ECO:0007669"/>
    <property type="project" value="UniProtKB-ARBA"/>
</dbReference>
<comment type="similarity">
    <text evidence="1">Belongs to the bacterial solute-binding protein ModA family.</text>
</comment>
<feature type="chain" id="PRO_5042561836" evidence="7">
    <location>
        <begin position="25"/>
        <end position="268"/>
    </location>
</feature>
<feature type="signal peptide" evidence="7">
    <location>
        <begin position="1"/>
        <end position="24"/>
    </location>
</feature>
<protein>
    <submittedName>
        <fullName evidence="8">Molybdate ABC transporter substrate-binding protein</fullName>
    </submittedName>
</protein>
<evidence type="ECO:0000256" key="2">
    <source>
        <dbReference type="ARBA" id="ARBA00022505"/>
    </source>
</evidence>
<evidence type="ECO:0000313" key="9">
    <source>
        <dbReference type="Proteomes" id="UP000188998"/>
    </source>
</evidence>
<dbReference type="Proteomes" id="UP000188998">
    <property type="component" value="Unassembled WGS sequence"/>
</dbReference>
<evidence type="ECO:0000256" key="5">
    <source>
        <dbReference type="ARBA" id="ARBA00062515"/>
    </source>
</evidence>
<keyword evidence="2 6" id="KW-0500">Molybdenum</keyword>
<reference evidence="8 9" key="1">
    <citation type="submission" date="2016-10" db="EMBL/GenBank/DDBJ databases">
        <title>Rodentibacter gen. nov. and new species.</title>
        <authorList>
            <person name="Christensen H."/>
        </authorList>
    </citation>
    <scope>NUCLEOTIDE SEQUENCE [LARGE SCALE GENOMIC DNA]</scope>
    <source>
        <strain evidence="8 9">199137021</strain>
    </source>
</reference>
<dbReference type="GO" id="GO:0046872">
    <property type="term" value="F:metal ion binding"/>
    <property type="evidence" value="ECO:0007669"/>
    <property type="project" value="UniProtKB-KW"/>
</dbReference>
<proteinExistence type="inferred from homology"/>
<organism evidence="8 9">
    <name type="scientific">Rodentibacter caecimuris</name>
    <dbReference type="NCBI Taxonomy" id="1796644"/>
    <lineage>
        <taxon>Bacteria</taxon>
        <taxon>Pseudomonadati</taxon>
        <taxon>Pseudomonadota</taxon>
        <taxon>Gammaproteobacteria</taxon>
        <taxon>Pasteurellales</taxon>
        <taxon>Pasteurellaceae</taxon>
        <taxon>Rodentibacter</taxon>
    </lineage>
</organism>
<evidence type="ECO:0000313" key="8">
    <source>
        <dbReference type="EMBL" id="OOF72485.1"/>
    </source>
</evidence>
<dbReference type="EMBL" id="MLAB01000017">
    <property type="protein sequence ID" value="OOF72485.1"/>
    <property type="molecule type" value="Genomic_DNA"/>
</dbReference>
<comment type="caution">
    <text evidence="8">The sequence shown here is derived from an EMBL/GenBank/DDBJ whole genome shotgun (WGS) entry which is preliminary data.</text>
</comment>
<dbReference type="GO" id="GO:0030288">
    <property type="term" value="C:outer membrane-bounded periplasmic space"/>
    <property type="evidence" value="ECO:0007669"/>
    <property type="project" value="TreeGrafter"/>
</dbReference>
<evidence type="ECO:0000256" key="7">
    <source>
        <dbReference type="SAM" id="SignalP"/>
    </source>
</evidence>
<dbReference type="FunFam" id="3.40.190.10:FF:000035">
    <property type="entry name" value="Molybdate ABC transporter substrate-binding protein"/>
    <property type="match status" value="1"/>
</dbReference>
<dbReference type="NCBIfam" id="TIGR01256">
    <property type="entry name" value="modA"/>
    <property type="match status" value="1"/>
</dbReference>